<accession>A0A1J7BP29</accession>
<proteinExistence type="predicted"/>
<evidence type="ECO:0000313" key="1">
    <source>
        <dbReference type="EMBL" id="OIV40341.1"/>
    </source>
</evidence>
<reference evidence="1 2" key="1">
    <citation type="submission" date="2016-10" db="EMBL/GenBank/DDBJ databases">
        <title>Draft Genome Sequence of Rhizobacteria Flavobacterium johnsoniae CI04.</title>
        <authorList>
            <person name="Bravo J.I."/>
            <person name="Lozano G.L."/>
            <person name="Handelsman J."/>
        </authorList>
    </citation>
    <scope>NUCLEOTIDE SEQUENCE [LARGE SCALE GENOMIC DNA]</scope>
    <source>
        <strain evidence="1 2">CI04</strain>
    </source>
</reference>
<gene>
    <name evidence="1" type="ORF">BKM63_20605</name>
</gene>
<dbReference type="EMBL" id="MLFK01000010">
    <property type="protein sequence ID" value="OIV40341.1"/>
    <property type="molecule type" value="Genomic_DNA"/>
</dbReference>
<evidence type="ECO:0000313" key="2">
    <source>
        <dbReference type="Proteomes" id="UP000182826"/>
    </source>
</evidence>
<dbReference type="AlphaFoldDB" id="A0A1J7BP29"/>
<protein>
    <recommendedName>
        <fullName evidence="3">Lipoprotein</fullName>
    </recommendedName>
</protein>
<evidence type="ECO:0008006" key="3">
    <source>
        <dbReference type="Google" id="ProtNLM"/>
    </source>
</evidence>
<keyword evidence="2" id="KW-1185">Reference proteome</keyword>
<organism evidence="1 2">
    <name type="scientific">Flavobacterium johnsoniae</name>
    <name type="common">Cytophaga johnsonae</name>
    <dbReference type="NCBI Taxonomy" id="986"/>
    <lineage>
        <taxon>Bacteria</taxon>
        <taxon>Pseudomonadati</taxon>
        <taxon>Bacteroidota</taxon>
        <taxon>Flavobacteriia</taxon>
        <taxon>Flavobacteriales</taxon>
        <taxon>Flavobacteriaceae</taxon>
        <taxon>Flavobacterium</taxon>
    </lineage>
</organism>
<dbReference type="PROSITE" id="PS51257">
    <property type="entry name" value="PROKAR_LIPOPROTEIN"/>
    <property type="match status" value="1"/>
</dbReference>
<comment type="caution">
    <text evidence="1">The sequence shown here is derived from an EMBL/GenBank/DDBJ whole genome shotgun (WGS) entry which is preliminary data.</text>
</comment>
<dbReference type="Proteomes" id="UP000182826">
    <property type="component" value="Unassembled WGS sequence"/>
</dbReference>
<dbReference type="OrthoDB" id="1367309at2"/>
<dbReference type="RefSeq" id="WP_071638464.1">
    <property type="nucleotide sequence ID" value="NZ_MLFK01000010.1"/>
</dbReference>
<name>A0A1J7BP29_FLAJO</name>
<sequence>MKSILSFFTALILLGSCQEPKDSKNCHYKIKFKNNTSKVLYLYTAEDSVIPVRDIRTDPYFKPTPANAGSGTIEAGTIRFTGGGKPMCVESLYPPEKQFYIFVFDSAAVSKKTWQQVVEHNSTLKRFDITVKELQRTDFTLKYSEE</sequence>